<dbReference type="Pfam" id="PF01883">
    <property type="entry name" value="FeS_assembly_P"/>
    <property type="match status" value="1"/>
</dbReference>
<dbReference type="Proteomes" id="UP000306808">
    <property type="component" value="Unassembled WGS sequence"/>
</dbReference>
<feature type="domain" description="MIP18 family-like" evidence="1">
    <location>
        <begin position="19"/>
        <end position="80"/>
    </location>
</feature>
<organism evidence="2 3">
    <name type="scientific">Sphingobacterium olei</name>
    <dbReference type="NCBI Taxonomy" id="2571155"/>
    <lineage>
        <taxon>Bacteria</taxon>
        <taxon>Pseudomonadati</taxon>
        <taxon>Bacteroidota</taxon>
        <taxon>Sphingobacteriia</taxon>
        <taxon>Sphingobacteriales</taxon>
        <taxon>Sphingobacteriaceae</taxon>
        <taxon>Sphingobacterium</taxon>
    </lineage>
</organism>
<dbReference type="InterPro" id="IPR002744">
    <property type="entry name" value="MIP18-like"/>
</dbReference>
<comment type="caution">
    <text evidence="2">The sequence shown here is derived from an EMBL/GenBank/DDBJ whole genome shotgun (WGS) entry which is preliminary data.</text>
</comment>
<dbReference type="PANTHER" id="PTHR42831">
    <property type="entry name" value="FE-S PROTEIN MATURATION AUXILIARY FACTOR YITW"/>
    <property type="match status" value="1"/>
</dbReference>
<sequence length="109" mass="12084">MNITLNNPYAKEQLKAQVTLMQVIDPELGVNIIDLGLVYAVNFSSTAVIHIDMTFSTSHCPLGDAIKQGVMHALTSAFPDHKININIVWDPEWNYDMISEAGKQQLGLD</sequence>
<dbReference type="SUPFAM" id="SSF117916">
    <property type="entry name" value="Fe-S cluster assembly (FSCA) domain-like"/>
    <property type="match status" value="1"/>
</dbReference>
<dbReference type="EMBL" id="SUME01000006">
    <property type="protein sequence ID" value="TJZ54808.1"/>
    <property type="molecule type" value="Genomic_DNA"/>
</dbReference>
<dbReference type="PANTHER" id="PTHR42831:SF1">
    <property type="entry name" value="FE-S PROTEIN MATURATION AUXILIARY FACTOR YITW"/>
    <property type="match status" value="1"/>
</dbReference>
<dbReference type="InterPro" id="IPR052339">
    <property type="entry name" value="Fe-S_Maturation_MIP18"/>
</dbReference>
<accession>A0A4V5MLV4</accession>
<dbReference type="AlphaFoldDB" id="A0A4V5MLV4"/>
<dbReference type="RefSeq" id="WP_136902168.1">
    <property type="nucleotide sequence ID" value="NZ_SUME01000006.1"/>
</dbReference>
<evidence type="ECO:0000313" key="2">
    <source>
        <dbReference type="EMBL" id="TJZ54808.1"/>
    </source>
</evidence>
<evidence type="ECO:0000259" key="1">
    <source>
        <dbReference type="Pfam" id="PF01883"/>
    </source>
</evidence>
<keyword evidence="3" id="KW-1185">Reference proteome</keyword>
<dbReference type="InterPro" id="IPR034904">
    <property type="entry name" value="FSCA_dom_sf"/>
</dbReference>
<gene>
    <name evidence="2" type="ORF">FAZ15_15150</name>
</gene>
<protein>
    <submittedName>
        <fullName evidence="2">Metal-sulfur cluster assembly factor</fullName>
    </submittedName>
</protein>
<dbReference type="OrthoDB" id="9805360at2"/>
<proteinExistence type="predicted"/>
<evidence type="ECO:0000313" key="3">
    <source>
        <dbReference type="Proteomes" id="UP000306808"/>
    </source>
</evidence>
<dbReference type="Gene3D" id="3.30.300.130">
    <property type="entry name" value="Fe-S cluster assembly (FSCA)"/>
    <property type="match status" value="1"/>
</dbReference>
<reference evidence="2 3" key="1">
    <citation type="submission" date="2019-04" db="EMBL/GenBank/DDBJ databases">
        <title>Sphingobacterium olei sp. nov., isolated from oil-contaminated soil.</title>
        <authorList>
            <person name="Liu B."/>
        </authorList>
    </citation>
    <scope>NUCLEOTIDE SEQUENCE [LARGE SCALE GENOMIC DNA]</scope>
    <source>
        <strain evidence="2 3">HAL-9</strain>
    </source>
</reference>
<name>A0A4V5MLV4_9SPHI</name>